<dbReference type="Gene3D" id="2.130.10.30">
    <property type="entry name" value="Regulator of chromosome condensation 1/beta-lactamase-inhibitor protein II"/>
    <property type="match status" value="2"/>
</dbReference>
<dbReference type="Pfam" id="PF25390">
    <property type="entry name" value="WD40_RLD"/>
    <property type="match status" value="1"/>
</dbReference>
<dbReference type="InterPro" id="IPR000408">
    <property type="entry name" value="Reg_chr_condens"/>
</dbReference>
<dbReference type="AlphaFoldDB" id="A0A6P5GV87"/>
<dbReference type="InterPro" id="IPR051210">
    <property type="entry name" value="Ub_ligase/GEF_domain"/>
</dbReference>
<evidence type="ECO:0000256" key="2">
    <source>
        <dbReference type="PROSITE-ProRule" id="PRU00235"/>
    </source>
</evidence>
<dbReference type="PROSITE" id="PS00626">
    <property type="entry name" value="RCC1_2"/>
    <property type="match status" value="1"/>
</dbReference>
<feature type="repeat" description="RCC1" evidence="2">
    <location>
        <begin position="293"/>
        <end position="342"/>
    </location>
</feature>
<proteinExistence type="predicted"/>
<evidence type="ECO:0000313" key="5">
    <source>
        <dbReference type="RefSeq" id="XP_020109743.1"/>
    </source>
</evidence>
<dbReference type="PANTHER" id="PTHR22870">
    <property type="entry name" value="REGULATOR OF CHROMOSOME CONDENSATION"/>
    <property type="match status" value="1"/>
</dbReference>
<protein>
    <submittedName>
        <fullName evidence="5">Ultraviolet-B receptor UVR8</fullName>
    </submittedName>
</protein>
<feature type="domain" description="RCC1-like" evidence="3">
    <location>
        <begin position="44"/>
        <end position="447"/>
    </location>
</feature>
<dbReference type="OrthoDB" id="8068875at2759"/>
<reference evidence="5" key="2">
    <citation type="submission" date="2025-08" db="UniProtKB">
        <authorList>
            <consortium name="RefSeq"/>
        </authorList>
    </citation>
    <scope>IDENTIFICATION</scope>
    <source>
        <tissue evidence="5">Leaf</tissue>
    </source>
</reference>
<gene>
    <name evidence="5" type="primary">LOC109725091</name>
</gene>
<evidence type="ECO:0000313" key="4">
    <source>
        <dbReference type="Proteomes" id="UP000515123"/>
    </source>
</evidence>
<dbReference type="Proteomes" id="UP000515123">
    <property type="component" value="Linkage group 19"/>
</dbReference>
<name>A0A6P5GV87_ANACO</name>
<reference evidence="4" key="1">
    <citation type="journal article" date="2015" name="Nat. Genet.">
        <title>The pineapple genome and the evolution of CAM photosynthesis.</title>
        <authorList>
            <person name="Ming R."/>
            <person name="VanBuren R."/>
            <person name="Wai C.M."/>
            <person name="Tang H."/>
            <person name="Schatz M.C."/>
            <person name="Bowers J.E."/>
            <person name="Lyons E."/>
            <person name="Wang M.L."/>
            <person name="Chen J."/>
            <person name="Biggers E."/>
            <person name="Zhang J."/>
            <person name="Huang L."/>
            <person name="Zhang L."/>
            <person name="Miao W."/>
            <person name="Zhang J."/>
            <person name="Ye Z."/>
            <person name="Miao C."/>
            <person name="Lin Z."/>
            <person name="Wang H."/>
            <person name="Zhou H."/>
            <person name="Yim W.C."/>
            <person name="Priest H.D."/>
            <person name="Zheng C."/>
            <person name="Woodhouse M."/>
            <person name="Edger P.P."/>
            <person name="Guyot R."/>
            <person name="Guo H.B."/>
            <person name="Guo H."/>
            <person name="Zheng G."/>
            <person name="Singh R."/>
            <person name="Sharma A."/>
            <person name="Min X."/>
            <person name="Zheng Y."/>
            <person name="Lee H."/>
            <person name="Gurtowski J."/>
            <person name="Sedlazeck F.J."/>
            <person name="Harkess A."/>
            <person name="McKain M.R."/>
            <person name="Liao Z."/>
            <person name="Fang J."/>
            <person name="Liu J."/>
            <person name="Zhang X."/>
            <person name="Zhang Q."/>
            <person name="Hu W."/>
            <person name="Qin Y."/>
            <person name="Wang K."/>
            <person name="Chen L.Y."/>
            <person name="Shirley N."/>
            <person name="Lin Y.R."/>
            <person name="Liu L.Y."/>
            <person name="Hernandez A.G."/>
            <person name="Wright C.L."/>
            <person name="Bulone V."/>
            <person name="Tuskan G.A."/>
            <person name="Heath K."/>
            <person name="Zee F."/>
            <person name="Moore P.H."/>
            <person name="Sunkar R."/>
            <person name="Leebens-Mack J.H."/>
            <person name="Mockler T."/>
            <person name="Bennetzen J.L."/>
            <person name="Freeling M."/>
            <person name="Sankoff D."/>
            <person name="Paterson A.H."/>
            <person name="Zhu X."/>
            <person name="Yang X."/>
            <person name="Smith J.A."/>
            <person name="Cushman J.C."/>
            <person name="Paull R.E."/>
            <person name="Yu Q."/>
        </authorList>
    </citation>
    <scope>NUCLEOTIDE SEQUENCE [LARGE SCALE GENOMIC DNA]</scope>
    <source>
        <strain evidence="4">cv. F153</strain>
    </source>
</reference>
<dbReference type="PROSITE" id="PS50012">
    <property type="entry name" value="RCC1_3"/>
    <property type="match status" value="7"/>
</dbReference>
<dbReference type="PRINTS" id="PR00633">
    <property type="entry name" value="RCCNDNSATION"/>
</dbReference>
<dbReference type="InterPro" id="IPR009091">
    <property type="entry name" value="RCC1/BLIP-II"/>
</dbReference>
<dbReference type="PANTHER" id="PTHR22870:SF365">
    <property type="entry name" value="REGULATOR OF CHROMOSOME CONDENSATION (CELL CYCLE REGULATORY PROTEIN)-RELATED"/>
    <property type="match status" value="1"/>
</dbReference>
<feature type="repeat" description="RCC1" evidence="2">
    <location>
        <begin position="351"/>
        <end position="400"/>
    </location>
</feature>
<dbReference type="GeneID" id="109725091"/>
<feature type="repeat" description="RCC1" evidence="2">
    <location>
        <begin position="42"/>
        <end position="94"/>
    </location>
</feature>
<dbReference type="SUPFAM" id="SSF50985">
    <property type="entry name" value="RCC1/BLIP-II"/>
    <property type="match status" value="1"/>
</dbReference>
<evidence type="ECO:0000259" key="3">
    <source>
        <dbReference type="Pfam" id="PF25390"/>
    </source>
</evidence>
<feature type="repeat" description="RCC1" evidence="2">
    <location>
        <begin position="95"/>
        <end position="147"/>
    </location>
</feature>
<keyword evidence="5" id="KW-0675">Receptor</keyword>
<dbReference type="InterPro" id="IPR058923">
    <property type="entry name" value="RCC1-like_dom"/>
</dbReference>
<feature type="repeat" description="RCC1" evidence="2">
    <location>
        <begin position="401"/>
        <end position="452"/>
    </location>
</feature>
<sequence length="452" mass="48633">MPPFPRGATSSSSSLHHLHRLHLHLHLHLHRLLRSFATSAVGSVWSFGDNSNGAVGGLPPLVDAYEPLRVPSLPSFAIASLAVGHYHSLAIAADGHLWSWGRNAESQLGRPSLRETWSIPQRVVGLDNVKVRAAAASGVVSAAIGDDGSLWVWGRSKRGQLGLGREITEATKPCRVEALAGHDVVKVSFGWGHAFALTKDGKIFGWGYSEDGRLGQMGQIFDATSKQPPDLDKHRDKSKSMLEIAEELVAERIEREDNMPIIWEPSLIRELSDINVSDVSCGLDHSLVLCCDGTLLSCGDNTYGQLGRTTEGSKLLPVETNFNFKPLSVSAGLGHSLLLCKTESEHENESNAVLSWGWNRSSQLGRQGQEGIPLLVEGLSGEDPIAVSAGRVHSIALTSKGEVWVWGSGRNGRLGLGSSTDEVEPALLECLEGFQVLQAAAGFDHNLLLVAE</sequence>
<keyword evidence="1" id="KW-0677">Repeat</keyword>
<evidence type="ECO:0000256" key="1">
    <source>
        <dbReference type="ARBA" id="ARBA00022737"/>
    </source>
</evidence>
<accession>A0A6P5GV87</accession>
<dbReference type="RefSeq" id="XP_020109743.1">
    <property type="nucleotide sequence ID" value="XM_020254154.1"/>
</dbReference>
<feature type="repeat" description="RCC1" evidence="2">
    <location>
        <begin position="201"/>
        <end position="292"/>
    </location>
</feature>
<keyword evidence="4" id="KW-1185">Reference proteome</keyword>
<organism evidence="4 5">
    <name type="scientific">Ananas comosus</name>
    <name type="common">Pineapple</name>
    <name type="synonym">Ananas ananas</name>
    <dbReference type="NCBI Taxonomy" id="4615"/>
    <lineage>
        <taxon>Eukaryota</taxon>
        <taxon>Viridiplantae</taxon>
        <taxon>Streptophyta</taxon>
        <taxon>Embryophyta</taxon>
        <taxon>Tracheophyta</taxon>
        <taxon>Spermatophyta</taxon>
        <taxon>Magnoliopsida</taxon>
        <taxon>Liliopsida</taxon>
        <taxon>Poales</taxon>
        <taxon>Bromeliaceae</taxon>
        <taxon>Bromelioideae</taxon>
        <taxon>Ananas</taxon>
    </lineage>
</organism>
<feature type="repeat" description="RCC1" evidence="2">
    <location>
        <begin position="148"/>
        <end position="200"/>
    </location>
</feature>